<accession>A0A2A8D124</accession>
<dbReference type="InterPro" id="IPR009078">
    <property type="entry name" value="Ferritin-like_SF"/>
</dbReference>
<dbReference type="AlphaFoldDB" id="A0A2A8D124"/>
<dbReference type="Proteomes" id="UP000220102">
    <property type="component" value="Unassembled WGS sequence"/>
</dbReference>
<name>A0A2A8D124_9BACT</name>
<dbReference type="PANTHER" id="PTHR31694">
    <property type="entry name" value="DESICCATION-LIKE PROTEIN"/>
    <property type="match status" value="1"/>
</dbReference>
<dbReference type="PANTHER" id="PTHR31694:SF26">
    <property type="entry name" value="OS05G0151100 PROTEIN"/>
    <property type="match status" value="1"/>
</dbReference>
<dbReference type="PROSITE" id="PS51318">
    <property type="entry name" value="TAT"/>
    <property type="match status" value="1"/>
</dbReference>
<dbReference type="Pfam" id="PF13668">
    <property type="entry name" value="Ferritin_2"/>
    <property type="match status" value="1"/>
</dbReference>
<organism evidence="1 2">
    <name type="scientific">Longibacter salinarum</name>
    <dbReference type="NCBI Taxonomy" id="1850348"/>
    <lineage>
        <taxon>Bacteria</taxon>
        <taxon>Pseudomonadati</taxon>
        <taxon>Rhodothermota</taxon>
        <taxon>Rhodothermia</taxon>
        <taxon>Rhodothermales</taxon>
        <taxon>Salisaetaceae</taxon>
        <taxon>Longibacter</taxon>
    </lineage>
</organism>
<comment type="caution">
    <text evidence="1">The sequence shown here is derived from an EMBL/GenBank/DDBJ whole genome shotgun (WGS) entry which is preliminary data.</text>
</comment>
<gene>
    <name evidence="1" type="ORF">CRI94_04650</name>
</gene>
<protein>
    <recommendedName>
        <fullName evidence="3">Tat (Twin-arginine translocation) pathway signal sequence containing protein</fullName>
    </recommendedName>
</protein>
<dbReference type="CDD" id="cd00657">
    <property type="entry name" value="Ferritin_like"/>
    <property type="match status" value="1"/>
</dbReference>
<dbReference type="Gene3D" id="1.20.1260.10">
    <property type="match status" value="1"/>
</dbReference>
<evidence type="ECO:0000313" key="1">
    <source>
        <dbReference type="EMBL" id="PEN14662.1"/>
    </source>
</evidence>
<proteinExistence type="predicted"/>
<dbReference type="InterPro" id="IPR012347">
    <property type="entry name" value="Ferritin-like"/>
</dbReference>
<reference evidence="1 2" key="1">
    <citation type="submission" date="2017-10" db="EMBL/GenBank/DDBJ databases">
        <title>Draft genome of Longibacter Salinarum.</title>
        <authorList>
            <person name="Goh K.M."/>
            <person name="Shamsir M.S."/>
            <person name="Lim S.W."/>
        </authorList>
    </citation>
    <scope>NUCLEOTIDE SEQUENCE [LARGE SCALE GENOMIC DNA]</scope>
    <source>
        <strain evidence="1 2">KCTC 52045</strain>
    </source>
</reference>
<dbReference type="InterPro" id="IPR052965">
    <property type="entry name" value="Pigment-catalase-like"/>
</dbReference>
<keyword evidence="2" id="KW-1185">Reference proteome</keyword>
<sequence>MKILDFLSTADTDNEDDVTRRSALRQLGRAGTALAAATIPFGLAGRPQTAQAQSAPSGVDILNYALTLEYLEESFYRQGLDAMTSGGSQLIQGDARTIYGKIAQHEDAHVQLLADTIDSLGGTPVSFTDSDFDFTAGGTYDPFENYATYLVLSQAFEDTGVRAYKGQAGFLAGNDLLTPALQIHSVEARHAAEVRRLRAEAGASLKPWITGVETGGAPDAVYAGEDNVTQAGVDQTTLGSYTSAQATEAYDEPLTMDDVAGSNGIAAPFFA</sequence>
<dbReference type="InterPro" id="IPR006311">
    <property type="entry name" value="TAT_signal"/>
</dbReference>
<dbReference type="SUPFAM" id="SSF47240">
    <property type="entry name" value="Ferritin-like"/>
    <property type="match status" value="1"/>
</dbReference>
<evidence type="ECO:0008006" key="3">
    <source>
        <dbReference type="Google" id="ProtNLM"/>
    </source>
</evidence>
<dbReference type="RefSeq" id="WP_098074832.1">
    <property type="nucleotide sequence ID" value="NZ_PDEQ01000002.1"/>
</dbReference>
<dbReference type="EMBL" id="PDEQ01000002">
    <property type="protein sequence ID" value="PEN14662.1"/>
    <property type="molecule type" value="Genomic_DNA"/>
</dbReference>
<dbReference type="OrthoDB" id="954262at2"/>
<evidence type="ECO:0000313" key="2">
    <source>
        <dbReference type="Proteomes" id="UP000220102"/>
    </source>
</evidence>